<dbReference type="EMBL" id="CM035419">
    <property type="protein sequence ID" value="KAH7416590.1"/>
    <property type="molecule type" value="Genomic_DNA"/>
</dbReference>
<keyword evidence="2" id="KW-1185">Reference proteome</keyword>
<name>A0A8T2TAM4_CERRI</name>
<reference evidence="1" key="1">
    <citation type="submission" date="2021-08" db="EMBL/GenBank/DDBJ databases">
        <title>WGS assembly of Ceratopteris richardii.</title>
        <authorList>
            <person name="Marchant D.B."/>
            <person name="Chen G."/>
            <person name="Jenkins J."/>
            <person name="Shu S."/>
            <person name="Leebens-Mack J."/>
            <person name="Grimwood J."/>
            <person name="Schmutz J."/>
            <person name="Soltis P."/>
            <person name="Soltis D."/>
            <person name="Chen Z.-H."/>
        </authorList>
    </citation>
    <scope>NUCLEOTIDE SEQUENCE</scope>
    <source>
        <strain evidence="1">Whitten #5841</strain>
        <tissue evidence="1">Leaf</tissue>
    </source>
</reference>
<proteinExistence type="predicted"/>
<comment type="caution">
    <text evidence="1">The sequence shown here is derived from an EMBL/GenBank/DDBJ whole genome shotgun (WGS) entry which is preliminary data.</text>
</comment>
<evidence type="ECO:0000313" key="2">
    <source>
        <dbReference type="Proteomes" id="UP000825935"/>
    </source>
</evidence>
<sequence length="82" mass="9457">MMPLSYYYSMSTVGLCVLTESWRVENAFTDLEFCNSAWPHSLLYCYSFSRISPRYDVSKDTAYVQKIASVSLLLHICLSTDH</sequence>
<accession>A0A8T2TAM4</accession>
<gene>
    <name evidence="1" type="ORF">KP509_14G097800</name>
</gene>
<organism evidence="1 2">
    <name type="scientific">Ceratopteris richardii</name>
    <name type="common">Triangle waterfern</name>
    <dbReference type="NCBI Taxonomy" id="49495"/>
    <lineage>
        <taxon>Eukaryota</taxon>
        <taxon>Viridiplantae</taxon>
        <taxon>Streptophyta</taxon>
        <taxon>Embryophyta</taxon>
        <taxon>Tracheophyta</taxon>
        <taxon>Polypodiopsida</taxon>
        <taxon>Polypodiidae</taxon>
        <taxon>Polypodiales</taxon>
        <taxon>Pteridineae</taxon>
        <taxon>Pteridaceae</taxon>
        <taxon>Parkerioideae</taxon>
        <taxon>Ceratopteris</taxon>
    </lineage>
</organism>
<protein>
    <submittedName>
        <fullName evidence="1">Uncharacterized protein</fullName>
    </submittedName>
</protein>
<dbReference type="Proteomes" id="UP000825935">
    <property type="component" value="Chromosome 14"/>
</dbReference>
<evidence type="ECO:0000313" key="1">
    <source>
        <dbReference type="EMBL" id="KAH7416590.1"/>
    </source>
</evidence>
<dbReference type="AlphaFoldDB" id="A0A8T2TAM4"/>